<dbReference type="InterPro" id="IPR036179">
    <property type="entry name" value="Ig-like_dom_sf"/>
</dbReference>
<dbReference type="PANTHER" id="PTHR23278">
    <property type="entry name" value="SIDESTEP PROTEIN"/>
    <property type="match status" value="1"/>
</dbReference>
<evidence type="ECO:0000256" key="5">
    <source>
        <dbReference type="SAM" id="MobiDB-lite"/>
    </source>
</evidence>
<dbReference type="PROSITE" id="PS50853">
    <property type="entry name" value="FN3"/>
    <property type="match status" value="1"/>
</dbReference>
<dbReference type="CDD" id="cd00096">
    <property type="entry name" value="Ig"/>
    <property type="match status" value="1"/>
</dbReference>
<evidence type="ECO:0000256" key="2">
    <source>
        <dbReference type="ARBA" id="ARBA00022737"/>
    </source>
</evidence>
<comment type="subcellular location">
    <subcellularLocation>
        <location evidence="1">Membrane</location>
        <topology evidence="1">Single-pass membrane protein</topology>
    </subcellularLocation>
</comment>
<dbReference type="GeneID" id="111244221"/>
<dbReference type="PANTHER" id="PTHR23278:SF19">
    <property type="entry name" value="OBSCURIN"/>
    <property type="match status" value="1"/>
</dbReference>
<evidence type="ECO:0000256" key="1">
    <source>
        <dbReference type="ARBA" id="ARBA00004167"/>
    </source>
</evidence>
<dbReference type="InterPro" id="IPR003599">
    <property type="entry name" value="Ig_sub"/>
</dbReference>
<feature type="transmembrane region" description="Helical" evidence="6">
    <location>
        <begin position="787"/>
        <end position="812"/>
    </location>
</feature>
<dbReference type="KEGG" id="vde:111244221"/>
<evidence type="ECO:0008006" key="11">
    <source>
        <dbReference type="Google" id="ProtNLM"/>
    </source>
</evidence>
<dbReference type="Pfam" id="PF07679">
    <property type="entry name" value="I-set"/>
    <property type="match status" value="1"/>
</dbReference>
<dbReference type="Gene3D" id="2.60.40.10">
    <property type="entry name" value="Immunoglobulins"/>
    <property type="match status" value="5"/>
</dbReference>
<dbReference type="Proteomes" id="UP000594260">
    <property type="component" value="Unplaced"/>
</dbReference>
<dbReference type="InterPro" id="IPR003598">
    <property type="entry name" value="Ig_sub2"/>
</dbReference>
<protein>
    <recommendedName>
        <fullName evidence="11">Nephrin</fullName>
    </recommendedName>
</protein>
<feature type="region of interest" description="Disordered" evidence="5">
    <location>
        <begin position="1"/>
        <end position="42"/>
    </location>
</feature>
<dbReference type="InterPro" id="IPR013162">
    <property type="entry name" value="CD80_C2-set"/>
</dbReference>
<dbReference type="InterPro" id="IPR003961">
    <property type="entry name" value="FN3_dom"/>
</dbReference>
<feature type="compositionally biased region" description="Basic residues" evidence="5">
    <location>
        <begin position="33"/>
        <end position="42"/>
    </location>
</feature>
<evidence type="ECO:0000256" key="4">
    <source>
        <dbReference type="ARBA" id="ARBA00023157"/>
    </source>
</evidence>
<dbReference type="Pfam" id="PF08205">
    <property type="entry name" value="C2-set_2"/>
    <property type="match status" value="1"/>
</dbReference>
<dbReference type="SUPFAM" id="SSF49265">
    <property type="entry name" value="Fibronectin type III"/>
    <property type="match status" value="1"/>
</dbReference>
<accession>A0A7M7J6C8</accession>
<reference evidence="9" key="1">
    <citation type="submission" date="2021-01" db="UniProtKB">
        <authorList>
            <consortium name="EnsemblMetazoa"/>
        </authorList>
    </citation>
    <scope>IDENTIFICATION</scope>
</reference>
<evidence type="ECO:0000313" key="10">
    <source>
        <dbReference type="Proteomes" id="UP000594260"/>
    </source>
</evidence>
<keyword evidence="6" id="KW-0812">Transmembrane</keyword>
<evidence type="ECO:0000256" key="6">
    <source>
        <dbReference type="SAM" id="Phobius"/>
    </source>
</evidence>
<dbReference type="InterPro" id="IPR007110">
    <property type="entry name" value="Ig-like_dom"/>
</dbReference>
<dbReference type="PROSITE" id="PS50835">
    <property type="entry name" value="IG_LIKE"/>
    <property type="match status" value="5"/>
</dbReference>
<dbReference type="CDD" id="cd00063">
    <property type="entry name" value="FN3"/>
    <property type="match status" value="1"/>
</dbReference>
<keyword evidence="10" id="KW-1185">Reference proteome</keyword>
<feature type="domain" description="Ig-like" evidence="7">
    <location>
        <begin position="389"/>
        <end position="483"/>
    </location>
</feature>
<dbReference type="GO" id="GO:0030154">
    <property type="term" value="P:cell differentiation"/>
    <property type="evidence" value="ECO:0007669"/>
    <property type="project" value="UniProtKB-ARBA"/>
</dbReference>
<dbReference type="InterPro" id="IPR013783">
    <property type="entry name" value="Ig-like_fold"/>
</dbReference>
<evidence type="ECO:0000313" key="9">
    <source>
        <dbReference type="EnsemblMetazoa" id="XP_022646791"/>
    </source>
</evidence>
<evidence type="ECO:0000256" key="3">
    <source>
        <dbReference type="ARBA" id="ARBA00023136"/>
    </source>
</evidence>
<evidence type="ECO:0000259" key="8">
    <source>
        <dbReference type="PROSITE" id="PS50853"/>
    </source>
</evidence>
<dbReference type="InParanoid" id="A0A7M7J6C8"/>
<feature type="domain" description="Ig-like" evidence="7">
    <location>
        <begin position="151"/>
        <end position="270"/>
    </location>
</feature>
<dbReference type="OrthoDB" id="8825892at2759"/>
<evidence type="ECO:0000259" key="7">
    <source>
        <dbReference type="PROSITE" id="PS50835"/>
    </source>
</evidence>
<dbReference type="InterPro" id="IPR036116">
    <property type="entry name" value="FN3_sf"/>
</dbReference>
<dbReference type="GO" id="GO:0009653">
    <property type="term" value="P:anatomical structure morphogenesis"/>
    <property type="evidence" value="ECO:0007669"/>
    <property type="project" value="UniProtKB-ARBA"/>
</dbReference>
<keyword evidence="6" id="KW-1133">Transmembrane helix</keyword>
<organism evidence="9 10">
    <name type="scientific">Varroa destructor</name>
    <name type="common">Honeybee mite</name>
    <dbReference type="NCBI Taxonomy" id="109461"/>
    <lineage>
        <taxon>Eukaryota</taxon>
        <taxon>Metazoa</taxon>
        <taxon>Ecdysozoa</taxon>
        <taxon>Arthropoda</taxon>
        <taxon>Chelicerata</taxon>
        <taxon>Arachnida</taxon>
        <taxon>Acari</taxon>
        <taxon>Parasitiformes</taxon>
        <taxon>Mesostigmata</taxon>
        <taxon>Gamasina</taxon>
        <taxon>Dermanyssoidea</taxon>
        <taxon>Varroidae</taxon>
        <taxon>Varroa</taxon>
    </lineage>
</organism>
<dbReference type="RefSeq" id="XP_022646791.1">
    <property type="nucleotide sequence ID" value="XM_022791056.1"/>
</dbReference>
<dbReference type="GO" id="GO:0016020">
    <property type="term" value="C:membrane"/>
    <property type="evidence" value="ECO:0007669"/>
    <property type="project" value="UniProtKB-SubCell"/>
</dbReference>
<sequence length="1156" mass="127847">MPYCSALSTERGHYGGVVTRRPRPSPPQLGQQYHHHHHHHHHHCYHHETKQYSYDNYKQYFCRHHHNTNQMSDTRITRSTTISTATSTTAAATVMSGRHRLDDRRAQLLPRIVLCSLSIRVLSTLMLQVFLMTTFLHAGRASVHEGLHIEPEVTTVRAVVGGRAHLPCDIEVPSPQRGSDANDGDSSGGISLILWYHGDSHSRGGIPIYSLDARDLPLSRARPFPSAEYNNRAYFDVIARPPLLKIEPVQETDAGEYRCRVDYSRQRTQNRIVYLDVVVPARDVRIRNTEGKILSGVIGPYDEGSHLVLICEATDAKPRPRVTWWRGEELLDDSDKSHDHRLVSNELVIKRLQRHDLKTALTCQAENTNMSNPNTQRTASVIIDMNLRPLDVRISTMKRPLSAGQETEVTCRSTGGRPPPQLTWWIGQRRLSVLRENVSDVDNYTSNTVAFLPSIHDNGKFLSCRADNPLLSDSSLEDGWTLNIHYVPQLDVSIGANMKHPSVHEGGDVYFECKIRANPPVTEIGWKFEGQPLYPDKHQGIIITNQSLVLQKVRRESRGHYQCVASNSEGEAESDKILLRIHYAPVCRKKQNLIYGVARDEDAEIPCHVESDPPPTDFKWALNNSVELFDVKTFNFNGTKSVVTYRPRYANSYGTLYCWASNQIGTQKEPCAYHVVPASPPGQLRACSASNETFSTILVECKPGEAGGLRQSFHLEIFNFIQEYLEFNLTQQDAPVFQVTNLAPNTKYIFLLYAANSKGRSNTISFISSTVAAPDDELSDSDLLSSLFSPVLLSLVAGISMLIVVVVIVIFIMRRRDALEKGNPPQTNLNEKNSGSCRSLKAPPEEIQLTQVQNKKLITSFTPDNSHEYGHQVAVETTLSSCLGNDLSLDGSACSTTPLDRRGGPPGGNCTVLTYPAAAGGALPTMGSISGPLSPGGPEAMTMTLGRNHDLPFGLDGGGQKDLSIHMATMRNPKQHGGRQLQNSLCNTNKIDSALLRYAELSLPRTNHRLCPVRIRQQQQQQQQQHGLASGVVTNPIGGHLSGPGQLEPTTMLPQSPDVVFDRPPMPPLPGQLTLTSGKCDIDLLEDVRTPIMMQQAANVVSHTTNQLLTTSSTPTGQTQTPILLDGPTIQTATVTQRLMGGVTKHPLDVNASTPV</sequence>
<proteinExistence type="predicted"/>
<keyword evidence="3 6" id="KW-0472">Membrane</keyword>
<dbReference type="SMART" id="SM00409">
    <property type="entry name" value="IG"/>
    <property type="match status" value="4"/>
</dbReference>
<feature type="domain" description="Fibronectin type-III" evidence="8">
    <location>
        <begin position="680"/>
        <end position="776"/>
    </location>
</feature>
<dbReference type="SMART" id="SM00408">
    <property type="entry name" value="IGc2"/>
    <property type="match status" value="2"/>
</dbReference>
<name>A0A7M7J6C8_VARDE</name>
<keyword evidence="4" id="KW-1015">Disulfide bond</keyword>
<keyword evidence="2" id="KW-0677">Repeat</keyword>
<dbReference type="SUPFAM" id="SSF48726">
    <property type="entry name" value="Immunoglobulin"/>
    <property type="match status" value="5"/>
</dbReference>
<feature type="domain" description="Ig-like" evidence="7">
    <location>
        <begin position="303"/>
        <end position="380"/>
    </location>
</feature>
<dbReference type="Pfam" id="PF13927">
    <property type="entry name" value="Ig_3"/>
    <property type="match status" value="1"/>
</dbReference>
<feature type="domain" description="Ig-like" evidence="7">
    <location>
        <begin position="585"/>
        <end position="662"/>
    </location>
</feature>
<dbReference type="EnsemblMetazoa" id="XM_022791056">
    <property type="protein sequence ID" value="XP_022646791"/>
    <property type="gene ID" value="LOC111244221"/>
</dbReference>
<dbReference type="InterPro" id="IPR013098">
    <property type="entry name" value="Ig_I-set"/>
</dbReference>
<dbReference type="AlphaFoldDB" id="A0A7M7J6C8"/>
<feature type="domain" description="Ig-like" evidence="7">
    <location>
        <begin position="488"/>
        <end position="579"/>
    </location>
</feature>